<evidence type="ECO:0000313" key="2">
    <source>
        <dbReference type="Proteomes" id="UP000093000"/>
    </source>
</evidence>
<organism evidence="1 2">
    <name type="scientific">Choanephora cucurbitarum</name>
    <dbReference type="NCBI Taxonomy" id="101091"/>
    <lineage>
        <taxon>Eukaryota</taxon>
        <taxon>Fungi</taxon>
        <taxon>Fungi incertae sedis</taxon>
        <taxon>Mucoromycota</taxon>
        <taxon>Mucoromycotina</taxon>
        <taxon>Mucoromycetes</taxon>
        <taxon>Mucorales</taxon>
        <taxon>Mucorineae</taxon>
        <taxon>Choanephoraceae</taxon>
        <taxon>Choanephoroideae</taxon>
        <taxon>Choanephora</taxon>
    </lineage>
</organism>
<evidence type="ECO:0000313" key="1">
    <source>
        <dbReference type="EMBL" id="OBZ80552.1"/>
    </source>
</evidence>
<name>A0A1C7MUP7_9FUNG</name>
<dbReference type="EMBL" id="LUGH01001989">
    <property type="protein sequence ID" value="OBZ80552.1"/>
    <property type="molecule type" value="Genomic_DNA"/>
</dbReference>
<dbReference type="AlphaFoldDB" id="A0A1C7MUP7"/>
<accession>A0A1C7MUP7</accession>
<dbReference type="OrthoDB" id="420169at2759"/>
<gene>
    <name evidence="1" type="ORF">A0J61_11400</name>
</gene>
<comment type="caution">
    <text evidence="1">The sequence shown here is derived from an EMBL/GenBank/DDBJ whole genome shotgun (WGS) entry which is preliminary data.</text>
</comment>
<sequence>MVVTKLKVQVYAGQRKIIRYGSKSTQITHKKARMDFGFNQGHDNSIILGMDWMYEEDVVLRVKQKSVIKTAKV</sequence>
<keyword evidence="2" id="KW-1185">Reference proteome</keyword>
<proteinExistence type="predicted"/>
<reference evidence="1 2" key="1">
    <citation type="submission" date="2016-03" db="EMBL/GenBank/DDBJ databases">
        <title>Choanephora cucurbitarum.</title>
        <authorList>
            <person name="Min B."/>
            <person name="Park H."/>
            <person name="Park J.-H."/>
            <person name="Shin H.-D."/>
            <person name="Choi I.-G."/>
        </authorList>
    </citation>
    <scope>NUCLEOTIDE SEQUENCE [LARGE SCALE GENOMIC DNA]</scope>
    <source>
        <strain evidence="1 2">KUS-F28377</strain>
    </source>
</reference>
<dbReference type="InParanoid" id="A0A1C7MUP7"/>
<dbReference type="Proteomes" id="UP000093000">
    <property type="component" value="Unassembled WGS sequence"/>
</dbReference>
<protein>
    <submittedName>
        <fullName evidence="1">Uncharacterized protein</fullName>
    </submittedName>
</protein>